<protein>
    <submittedName>
        <fullName evidence="1">Uncharacterized protein</fullName>
    </submittedName>
</protein>
<name>A0ABV3T5A9_9ACTN</name>
<dbReference type="RefSeq" id="WP_367995042.1">
    <property type="nucleotide sequence ID" value="NZ_JBFPJR010000032.1"/>
</dbReference>
<reference evidence="1 2" key="1">
    <citation type="submission" date="2024-07" db="EMBL/GenBank/DDBJ databases">
        <authorList>
            <person name="Lee S."/>
            <person name="Kang M."/>
        </authorList>
    </citation>
    <scope>NUCLEOTIDE SEQUENCE [LARGE SCALE GENOMIC DNA]</scope>
    <source>
        <strain evidence="1 2">DS6</strain>
    </source>
</reference>
<sequence>MAEQADIMLGRRVATELSSRSGCQSIYSTPADGQRAPLFLETCRLF</sequence>
<gene>
    <name evidence="1" type="ORF">AB3X52_15720</name>
</gene>
<proteinExistence type="predicted"/>
<evidence type="ECO:0000313" key="2">
    <source>
        <dbReference type="Proteomes" id="UP001556631"/>
    </source>
</evidence>
<dbReference type="Proteomes" id="UP001556631">
    <property type="component" value="Unassembled WGS sequence"/>
</dbReference>
<evidence type="ECO:0000313" key="1">
    <source>
        <dbReference type="EMBL" id="MEX0429074.1"/>
    </source>
</evidence>
<organism evidence="1 2">
    <name type="scientific">Nocardioides eburneus</name>
    <dbReference type="NCBI Taxonomy" id="3231482"/>
    <lineage>
        <taxon>Bacteria</taxon>
        <taxon>Bacillati</taxon>
        <taxon>Actinomycetota</taxon>
        <taxon>Actinomycetes</taxon>
        <taxon>Propionibacteriales</taxon>
        <taxon>Nocardioidaceae</taxon>
        <taxon>Nocardioides</taxon>
    </lineage>
</organism>
<accession>A0ABV3T5A9</accession>
<dbReference type="EMBL" id="JBFPJR010000032">
    <property type="protein sequence ID" value="MEX0429074.1"/>
    <property type="molecule type" value="Genomic_DNA"/>
</dbReference>
<keyword evidence="2" id="KW-1185">Reference proteome</keyword>
<comment type="caution">
    <text evidence="1">The sequence shown here is derived from an EMBL/GenBank/DDBJ whole genome shotgun (WGS) entry which is preliminary data.</text>
</comment>